<name>A0ABY9H444_9GAMM</name>
<protein>
    <submittedName>
        <fullName evidence="2">Nucleotidyltransferase domain-containing protein</fullName>
    </submittedName>
</protein>
<dbReference type="InterPro" id="IPR052930">
    <property type="entry name" value="TA_antitoxin_MntA"/>
</dbReference>
<gene>
    <name evidence="2" type="ORF">B6N23_14295</name>
</gene>
<dbReference type="NCBIfam" id="NF047752">
    <property type="entry name" value="MntA_antitoxin"/>
    <property type="match status" value="1"/>
</dbReference>
<dbReference type="Pfam" id="PF18765">
    <property type="entry name" value="Polbeta"/>
    <property type="match status" value="1"/>
</dbReference>
<evidence type="ECO:0000259" key="1">
    <source>
        <dbReference type="Pfam" id="PF18765"/>
    </source>
</evidence>
<dbReference type="SUPFAM" id="SSF81301">
    <property type="entry name" value="Nucleotidyltransferase"/>
    <property type="match status" value="1"/>
</dbReference>
<dbReference type="EMBL" id="CP131913">
    <property type="protein sequence ID" value="WLI72911.1"/>
    <property type="molecule type" value="Genomic_DNA"/>
</dbReference>
<feature type="domain" description="Polymerase beta nucleotidyltransferase" evidence="1">
    <location>
        <begin position="25"/>
        <end position="120"/>
    </location>
</feature>
<reference evidence="2 3" key="1">
    <citation type="submission" date="2023-08" db="EMBL/GenBank/DDBJ databases">
        <title>Transcriptome Analysis of Halomonas alkalicola CICC 11012s to Identify the Genes Involved in Alkaline Tolerances.</title>
        <authorList>
            <person name="Zhai L."/>
        </authorList>
    </citation>
    <scope>NUCLEOTIDE SEQUENCE [LARGE SCALE GENOMIC DNA]</scope>
    <source>
        <strain evidence="2 3">CICC 11012s</strain>
    </source>
</reference>
<dbReference type="PANTHER" id="PTHR43852">
    <property type="entry name" value="NUCLEOTIDYLTRANSFERASE"/>
    <property type="match status" value="1"/>
</dbReference>
<dbReference type="PANTHER" id="PTHR43852:SF3">
    <property type="entry name" value="NUCLEOTIDYLTRANSFERASE"/>
    <property type="match status" value="1"/>
</dbReference>
<dbReference type="RefSeq" id="WP_169959021.1">
    <property type="nucleotide sequence ID" value="NZ_CP131913.1"/>
</dbReference>
<evidence type="ECO:0000313" key="3">
    <source>
        <dbReference type="Proteomes" id="UP001235344"/>
    </source>
</evidence>
<dbReference type="Proteomes" id="UP001235344">
    <property type="component" value="Chromosome"/>
</dbReference>
<proteinExistence type="predicted"/>
<keyword evidence="3" id="KW-1185">Reference proteome</keyword>
<accession>A0ABY9H444</accession>
<dbReference type="InterPro" id="IPR043519">
    <property type="entry name" value="NT_sf"/>
</dbReference>
<evidence type="ECO:0000313" key="2">
    <source>
        <dbReference type="EMBL" id="WLI72911.1"/>
    </source>
</evidence>
<organism evidence="2 3">
    <name type="scientific">Halomonas alkalicola</name>
    <dbReference type="NCBI Taxonomy" id="1930622"/>
    <lineage>
        <taxon>Bacteria</taxon>
        <taxon>Pseudomonadati</taxon>
        <taxon>Pseudomonadota</taxon>
        <taxon>Gammaproteobacteria</taxon>
        <taxon>Oceanospirillales</taxon>
        <taxon>Halomonadaceae</taxon>
        <taxon>Halomonas</taxon>
    </lineage>
</organism>
<sequence length="147" mass="16570">MSSTVVHKDAPGDSSIPQSETLTAIISLARRRDDLAAVWLYGSRARGDHHPESDFDLAVAFTGWIADPLERRLRPELLAQEWQRELGLGEEQLSVVDLAIAPIPLGWSILSQGVLLVDLDWDTRIRQESRILSRWEIDYLHPEGIHA</sequence>
<dbReference type="CDD" id="cd05403">
    <property type="entry name" value="NT_KNTase_like"/>
    <property type="match status" value="1"/>
</dbReference>
<dbReference type="Gene3D" id="3.30.460.10">
    <property type="entry name" value="Beta Polymerase, domain 2"/>
    <property type="match status" value="1"/>
</dbReference>
<dbReference type="InterPro" id="IPR041633">
    <property type="entry name" value="Polbeta"/>
</dbReference>